<evidence type="ECO:0000256" key="4">
    <source>
        <dbReference type="ARBA" id="ARBA00022692"/>
    </source>
</evidence>
<evidence type="ECO:0000313" key="10">
    <source>
        <dbReference type="Proteomes" id="UP000808372"/>
    </source>
</evidence>
<feature type="transmembrane region" description="Helical" evidence="8">
    <location>
        <begin position="142"/>
        <end position="161"/>
    </location>
</feature>
<dbReference type="GO" id="GO:0005886">
    <property type="term" value="C:plasma membrane"/>
    <property type="evidence" value="ECO:0007669"/>
    <property type="project" value="UniProtKB-SubCell"/>
</dbReference>
<feature type="domain" description="G-protein coupled receptors family 1 profile" evidence="9">
    <location>
        <begin position="9"/>
        <end position="125"/>
    </location>
</feature>
<reference evidence="11" key="1">
    <citation type="submission" date="2025-08" db="UniProtKB">
        <authorList>
            <consortium name="RefSeq"/>
        </authorList>
    </citation>
    <scope>IDENTIFICATION</scope>
    <source>
        <tissue evidence="11">White muscle</tissue>
    </source>
</reference>
<keyword evidence="4 8" id="KW-0812">Transmembrane</keyword>
<dbReference type="GO" id="GO:0007186">
    <property type="term" value="P:G protein-coupled receptor signaling pathway"/>
    <property type="evidence" value="ECO:0007669"/>
    <property type="project" value="InterPro"/>
</dbReference>
<proteinExistence type="predicted"/>
<protein>
    <submittedName>
        <fullName evidence="11">Olfactory receptor 10J4-like</fullName>
    </submittedName>
</protein>
<dbReference type="SUPFAM" id="SSF81321">
    <property type="entry name" value="Family A G protein-coupled receptor-like"/>
    <property type="match status" value="1"/>
</dbReference>
<dbReference type="RefSeq" id="XP_038844335.1">
    <property type="nucleotide sequence ID" value="XM_038988407.1"/>
</dbReference>
<sequence length="240" mass="26672">MNSTRPSPVTFFIIQGLVENRMLRTDPKLGSPMYFFLHNLSFMEMVYTTVTVPNMLSGFLTEVITVSVPGCFLHMYCFIQMAVNNHALLTVMAYDCYVAICNSLLYTAVMTQPVHLPLIIGAWTLDAICTSRPLPCAAHHGVLIFTSYILIGVAIAKMGAAQRLLPCGKLLSRVCKMGSHQEMVCIIVSVLYSALTPFMNLIIYSLRNKELRKAITEPSHCRAAENSTRCPGHKIVSKFS</sequence>
<evidence type="ECO:0000256" key="6">
    <source>
        <dbReference type="ARBA" id="ARBA00023136"/>
    </source>
</evidence>
<keyword evidence="3" id="KW-0716">Sensory transduction</keyword>
<keyword evidence="5 8" id="KW-1133">Transmembrane helix</keyword>
<comment type="subcellular location">
    <subcellularLocation>
        <location evidence="1">Cell membrane</location>
        <topology evidence="1">Multi-pass membrane protein</topology>
    </subcellularLocation>
</comment>
<dbReference type="Gene3D" id="1.20.1070.10">
    <property type="entry name" value="Rhodopsin 7-helix transmembrane proteins"/>
    <property type="match status" value="1"/>
</dbReference>
<dbReference type="PANTHER" id="PTHR26453">
    <property type="entry name" value="OLFACTORY RECEPTOR"/>
    <property type="match status" value="1"/>
</dbReference>
<dbReference type="KEGG" id="snh:120043811"/>
<evidence type="ECO:0000256" key="1">
    <source>
        <dbReference type="ARBA" id="ARBA00004651"/>
    </source>
</evidence>
<feature type="transmembrane region" description="Helical" evidence="8">
    <location>
        <begin position="56"/>
        <end position="79"/>
    </location>
</feature>
<organism evidence="10 11">
    <name type="scientific">Salvelinus namaycush</name>
    <name type="common">Lake trout</name>
    <name type="synonym">Salmo namaycush</name>
    <dbReference type="NCBI Taxonomy" id="8040"/>
    <lineage>
        <taxon>Eukaryota</taxon>
        <taxon>Metazoa</taxon>
        <taxon>Chordata</taxon>
        <taxon>Craniata</taxon>
        <taxon>Vertebrata</taxon>
        <taxon>Euteleostomi</taxon>
        <taxon>Actinopterygii</taxon>
        <taxon>Neopterygii</taxon>
        <taxon>Teleostei</taxon>
        <taxon>Protacanthopterygii</taxon>
        <taxon>Salmoniformes</taxon>
        <taxon>Salmonidae</taxon>
        <taxon>Salmoninae</taxon>
        <taxon>Salvelinus</taxon>
    </lineage>
</organism>
<dbReference type="AlphaFoldDB" id="A0A8U0QJN9"/>
<feature type="transmembrane region" description="Helical" evidence="8">
    <location>
        <begin position="86"/>
        <end position="108"/>
    </location>
</feature>
<evidence type="ECO:0000256" key="8">
    <source>
        <dbReference type="SAM" id="Phobius"/>
    </source>
</evidence>
<evidence type="ECO:0000256" key="7">
    <source>
        <dbReference type="ARBA" id="ARBA00023224"/>
    </source>
</evidence>
<dbReference type="InterPro" id="IPR017452">
    <property type="entry name" value="GPCR_Rhodpsn_7TM"/>
</dbReference>
<dbReference type="Pfam" id="PF13853">
    <property type="entry name" value="7tm_4"/>
    <property type="match status" value="1"/>
</dbReference>
<gene>
    <name evidence="11" type="primary">LOC120043811</name>
</gene>
<name>A0A8U0QJN9_SALNM</name>
<evidence type="ECO:0000256" key="2">
    <source>
        <dbReference type="ARBA" id="ARBA00022475"/>
    </source>
</evidence>
<evidence type="ECO:0000313" key="11">
    <source>
        <dbReference type="RefSeq" id="XP_038844335.1"/>
    </source>
</evidence>
<feature type="transmembrane region" description="Helical" evidence="8">
    <location>
        <begin position="181"/>
        <end position="203"/>
    </location>
</feature>
<accession>A0A8U0QJN9</accession>
<keyword evidence="6 8" id="KW-0472">Membrane</keyword>
<dbReference type="GeneID" id="120043811"/>
<dbReference type="InterPro" id="IPR000725">
    <property type="entry name" value="Olfact_rcpt"/>
</dbReference>
<evidence type="ECO:0000256" key="5">
    <source>
        <dbReference type="ARBA" id="ARBA00022989"/>
    </source>
</evidence>
<dbReference type="PROSITE" id="PS50262">
    <property type="entry name" value="G_PROTEIN_RECEP_F1_2"/>
    <property type="match status" value="1"/>
</dbReference>
<keyword evidence="2" id="KW-1003">Cell membrane</keyword>
<dbReference type="GO" id="GO:0004984">
    <property type="term" value="F:olfactory receptor activity"/>
    <property type="evidence" value="ECO:0007669"/>
    <property type="project" value="InterPro"/>
</dbReference>
<evidence type="ECO:0000259" key="9">
    <source>
        <dbReference type="PROSITE" id="PS50262"/>
    </source>
</evidence>
<keyword evidence="10" id="KW-1185">Reference proteome</keyword>
<dbReference type="Proteomes" id="UP000808372">
    <property type="component" value="Chromosome 3"/>
</dbReference>
<evidence type="ECO:0000256" key="3">
    <source>
        <dbReference type="ARBA" id="ARBA00022606"/>
    </source>
</evidence>
<keyword evidence="7" id="KW-0807">Transducer</keyword>